<reference evidence="2 3" key="1">
    <citation type="submission" date="2024-01" db="EMBL/GenBank/DDBJ databases">
        <title>Pedobacter sp. nov., isolated from fresh soil.</title>
        <authorList>
            <person name="Le N.T.T."/>
        </authorList>
    </citation>
    <scope>NUCLEOTIDE SEQUENCE [LARGE SCALE GENOMIC DNA]</scope>
    <source>
        <strain evidence="2 3">KR3-3</strain>
    </source>
</reference>
<dbReference type="InterPro" id="IPR012338">
    <property type="entry name" value="Beta-lactam/transpept-like"/>
</dbReference>
<evidence type="ECO:0000259" key="1">
    <source>
        <dbReference type="Pfam" id="PF00144"/>
    </source>
</evidence>
<name>A0ABU7I6E7_9SPHI</name>
<dbReference type="PANTHER" id="PTHR43283:SF7">
    <property type="entry name" value="BETA-LACTAMASE-RELATED DOMAIN-CONTAINING PROTEIN"/>
    <property type="match status" value="1"/>
</dbReference>
<keyword evidence="3" id="KW-1185">Reference proteome</keyword>
<dbReference type="Pfam" id="PF00144">
    <property type="entry name" value="Beta-lactamase"/>
    <property type="match status" value="1"/>
</dbReference>
<gene>
    <name evidence="2" type="ORF">VRU48_07495</name>
</gene>
<dbReference type="RefSeq" id="WP_330107301.1">
    <property type="nucleotide sequence ID" value="NZ_JAZDQT010000001.1"/>
</dbReference>
<keyword evidence="2" id="KW-0378">Hydrolase</keyword>
<dbReference type="PROSITE" id="PS51257">
    <property type="entry name" value="PROKAR_LIPOPROTEIN"/>
    <property type="match status" value="1"/>
</dbReference>
<dbReference type="Gene3D" id="3.40.710.10">
    <property type="entry name" value="DD-peptidase/beta-lactamase superfamily"/>
    <property type="match status" value="1"/>
</dbReference>
<sequence>MKFPIHQQAKWIGLAGLVLCLWYGCAPMRAARWREPDLNDSSKFKYARLQANQSPFRFVPAVGQPRYAKMKKYLDSALQQTNTNAFLVIKNDSIIYENFAENVNYSTLHPSFSVAKSYIGTLIGMAIDKGIIASTNDLVIKYMPELEKNDARFRKLTIQHVLDMQSGFDFDEDSTSPFGSIAKLYYGNSLKNQVAHLKMKREPGQVFEYQSINTQLLANLLARVSGEKIESLMAKYLWQPLGAESDAIWSLDGRKTIKAFCCLNATATDFAKLGRLYLKKGNWEGKQIVSSHWVNGTVNPDSLGKRGYKNQWWACSKISYFKDSLSASQKLAKLNLKAPIKKMKNGTYYFQTKSNDYRAEGILGQIVYVNPDNNVIIVRLGNYPNKNLYFNGFIPAVGREIN</sequence>
<dbReference type="InterPro" id="IPR050789">
    <property type="entry name" value="Diverse_Enzym_Activities"/>
</dbReference>
<dbReference type="EC" id="3.-.-.-" evidence="2"/>
<dbReference type="Proteomes" id="UP001336835">
    <property type="component" value="Unassembled WGS sequence"/>
</dbReference>
<dbReference type="EMBL" id="JAZDQT010000001">
    <property type="protein sequence ID" value="MEE1944944.1"/>
    <property type="molecule type" value="Genomic_DNA"/>
</dbReference>
<proteinExistence type="predicted"/>
<dbReference type="PANTHER" id="PTHR43283">
    <property type="entry name" value="BETA-LACTAMASE-RELATED"/>
    <property type="match status" value="1"/>
</dbReference>
<comment type="caution">
    <text evidence="2">The sequence shown here is derived from an EMBL/GenBank/DDBJ whole genome shotgun (WGS) entry which is preliminary data.</text>
</comment>
<dbReference type="SUPFAM" id="SSF56601">
    <property type="entry name" value="beta-lactamase/transpeptidase-like"/>
    <property type="match status" value="1"/>
</dbReference>
<organism evidence="2 3">
    <name type="scientific">Pedobacter albus</name>
    <dbReference type="NCBI Taxonomy" id="3113905"/>
    <lineage>
        <taxon>Bacteria</taxon>
        <taxon>Pseudomonadati</taxon>
        <taxon>Bacteroidota</taxon>
        <taxon>Sphingobacteriia</taxon>
        <taxon>Sphingobacteriales</taxon>
        <taxon>Sphingobacteriaceae</taxon>
        <taxon>Pedobacter</taxon>
    </lineage>
</organism>
<dbReference type="InterPro" id="IPR001466">
    <property type="entry name" value="Beta-lactam-related"/>
</dbReference>
<accession>A0ABU7I6E7</accession>
<dbReference type="GO" id="GO:0016787">
    <property type="term" value="F:hydrolase activity"/>
    <property type="evidence" value="ECO:0007669"/>
    <property type="project" value="UniProtKB-KW"/>
</dbReference>
<evidence type="ECO:0000313" key="2">
    <source>
        <dbReference type="EMBL" id="MEE1944944.1"/>
    </source>
</evidence>
<evidence type="ECO:0000313" key="3">
    <source>
        <dbReference type="Proteomes" id="UP001336835"/>
    </source>
</evidence>
<feature type="domain" description="Beta-lactamase-related" evidence="1">
    <location>
        <begin position="82"/>
        <end position="385"/>
    </location>
</feature>
<protein>
    <submittedName>
        <fullName evidence="2">Serine hydrolase</fullName>
        <ecNumber evidence="2">3.-.-.-</ecNumber>
    </submittedName>
</protein>